<feature type="domain" description="BON" evidence="2">
    <location>
        <begin position="78"/>
        <end position="146"/>
    </location>
</feature>
<proteinExistence type="predicted"/>
<protein>
    <submittedName>
        <fullName evidence="3">Osmotically-inducible protein OsmY</fullName>
    </submittedName>
</protein>
<comment type="caution">
    <text evidence="3">The sequence shown here is derived from an EMBL/GenBank/DDBJ whole genome shotgun (WGS) entry which is preliminary data.</text>
</comment>
<reference evidence="3 4" key="1">
    <citation type="submission" date="2018-08" db="EMBL/GenBank/DDBJ databases">
        <title>Genomic Encyclopedia of Archaeal and Bacterial Type Strains, Phase II (KMG-II): from individual species to whole genera.</title>
        <authorList>
            <person name="Goeker M."/>
        </authorList>
    </citation>
    <scope>NUCLEOTIDE SEQUENCE [LARGE SCALE GENOMIC DNA]</scope>
    <source>
        <strain evidence="3 4">DSM 5002</strain>
    </source>
</reference>
<dbReference type="Gene3D" id="3.30.1340.30">
    <property type="match status" value="3"/>
</dbReference>
<dbReference type="InterPro" id="IPR014004">
    <property type="entry name" value="Transpt-assoc_nodulatn_dom_bac"/>
</dbReference>
<dbReference type="SMART" id="SM00749">
    <property type="entry name" value="BON"/>
    <property type="match status" value="3"/>
</dbReference>
<evidence type="ECO:0000313" key="4">
    <source>
        <dbReference type="Proteomes" id="UP000266273"/>
    </source>
</evidence>
<dbReference type="PANTHER" id="PTHR34606:SF4">
    <property type="entry name" value="OUTER MEMBRANE LIPOPROTEIN DOLP"/>
    <property type="match status" value="1"/>
</dbReference>
<evidence type="ECO:0000256" key="1">
    <source>
        <dbReference type="ARBA" id="ARBA00022729"/>
    </source>
</evidence>
<feature type="domain" description="BON" evidence="2">
    <location>
        <begin position="149"/>
        <end position="216"/>
    </location>
</feature>
<organism evidence="3 4">
    <name type="scientific">Dichotomicrobium thermohalophilum</name>
    <dbReference type="NCBI Taxonomy" id="933063"/>
    <lineage>
        <taxon>Bacteria</taxon>
        <taxon>Pseudomonadati</taxon>
        <taxon>Pseudomonadota</taxon>
        <taxon>Alphaproteobacteria</taxon>
        <taxon>Hyphomicrobiales</taxon>
        <taxon>Hyphomicrobiaceae</taxon>
        <taxon>Dichotomicrobium</taxon>
    </lineage>
</organism>
<evidence type="ECO:0000259" key="2">
    <source>
        <dbReference type="PROSITE" id="PS50914"/>
    </source>
</evidence>
<dbReference type="Proteomes" id="UP000266273">
    <property type="component" value="Unassembled WGS sequence"/>
</dbReference>
<dbReference type="AlphaFoldDB" id="A0A397Q1N6"/>
<feature type="domain" description="BON" evidence="2">
    <location>
        <begin position="3"/>
        <end position="71"/>
    </location>
</feature>
<name>A0A397Q1N6_9HYPH</name>
<dbReference type="EMBL" id="QXDF01000001">
    <property type="protein sequence ID" value="RIA55082.1"/>
    <property type="molecule type" value="Genomic_DNA"/>
</dbReference>
<keyword evidence="4" id="KW-1185">Reference proteome</keyword>
<keyword evidence="1" id="KW-0732">Signal</keyword>
<dbReference type="Pfam" id="PF04972">
    <property type="entry name" value="BON"/>
    <property type="match status" value="3"/>
</dbReference>
<sequence length="216" mass="23841">MKDDYQIKQDVLDELDWDPEIEASRVGVEVTDGAVTLVGAVETYRQKQAAREATKRVAGVRSLVDKLEIELPIQHRLSDEGLAERVAHVLNWNVSADAKNIQAEVQNGVVTLTGELDYHFQRKNILDQIEHVAGVVNVIDQMTVKPKVSASDVEDRIKGALNRHAEIESENVTVRVLDGTVTLEGTAESLDEMDRIEQAAWAGPGVTNVINNLRLG</sequence>
<evidence type="ECO:0000313" key="3">
    <source>
        <dbReference type="EMBL" id="RIA55082.1"/>
    </source>
</evidence>
<accession>A0A397Q1N6</accession>
<dbReference type="PANTHER" id="PTHR34606">
    <property type="entry name" value="BON DOMAIN-CONTAINING PROTEIN"/>
    <property type="match status" value="1"/>
</dbReference>
<dbReference type="RefSeq" id="WP_170144279.1">
    <property type="nucleotide sequence ID" value="NZ_QXDF01000001.1"/>
</dbReference>
<dbReference type="InterPro" id="IPR007055">
    <property type="entry name" value="BON_dom"/>
</dbReference>
<dbReference type="PROSITE" id="PS50914">
    <property type="entry name" value="BON"/>
    <property type="match status" value="3"/>
</dbReference>
<dbReference type="InterPro" id="IPR051686">
    <property type="entry name" value="Lipoprotein_DolP"/>
</dbReference>
<gene>
    <name evidence="3" type="ORF">BXY53_0135</name>
</gene>